<accession>A0ACC1J5X4</accession>
<evidence type="ECO:0000313" key="1">
    <source>
        <dbReference type="EMBL" id="KAJ1938849.1"/>
    </source>
</evidence>
<dbReference type="Proteomes" id="UP001150603">
    <property type="component" value="Unassembled WGS sequence"/>
</dbReference>
<keyword evidence="2" id="KW-1185">Reference proteome</keyword>
<gene>
    <name evidence="1" type="ORF">FBU59_004313</name>
</gene>
<comment type="caution">
    <text evidence="1">The sequence shown here is derived from an EMBL/GenBank/DDBJ whole genome shotgun (WGS) entry which is preliminary data.</text>
</comment>
<sequence length="441" mass="49300">MSPQPGPPTLYVPVVPLHDKYLPVQHLLEKYPGLRYRRFLEAPARFDTRDSGHSTLPHGPNSLPLCRWCGTETRTPGQLFCTPPTHPATSAVNVGCRHEFNVRRDAQYMRKQLYIRDGGICDQCSVHTSQMRVKVQKCTTLAGRRAVVNQWKSELNAEWGAKMRKPLGDLAERFLPGMFWEAAHIIDVQEGGGYEFDSHDSRRTAVHRLSMGCVKVPSESDLKYHAQDSCATLLEDKPASHKGLRRQFDKAVVGVPKAVRHIKASIARHIKPSPLPKKPRDPFESSDKITTPPTTLSDSTDPTPKSDSEDPSTDNTVAASDSRDPDATDQNEKDMDDLVTGFATIQLNIEPAHPRTIHRAVKEERPRPAIPFPTLPKYASPPTSFADLVWTATETLAVIRGFQTFGLKPYAIKHAHKSQLKDRSLAQIEARIQLLQKNGKL</sequence>
<name>A0ACC1J5X4_9FUNG</name>
<protein>
    <submittedName>
        <fullName evidence="1">Uncharacterized protein</fullName>
    </submittedName>
</protein>
<reference evidence="1" key="1">
    <citation type="submission" date="2022-07" db="EMBL/GenBank/DDBJ databases">
        <title>Phylogenomic reconstructions and comparative analyses of Kickxellomycotina fungi.</title>
        <authorList>
            <person name="Reynolds N.K."/>
            <person name="Stajich J.E."/>
            <person name="Barry K."/>
            <person name="Grigoriev I.V."/>
            <person name="Crous P."/>
            <person name="Smith M.E."/>
        </authorList>
    </citation>
    <scope>NUCLEOTIDE SEQUENCE</scope>
    <source>
        <strain evidence="1">NRRL 5244</strain>
    </source>
</reference>
<evidence type="ECO:0000313" key="2">
    <source>
        <dbReference type="Proteomes" id="UP001150603"/>
    </source>
</evidence>
<organism evidence="1 2">
    <name type="scientific">Linderina macrospora</name>
    <dbReference type="NCBI Taxonomy" id="4868"/>
    <lineage>
        <taxon>Eukaryota</taxon>
        <taxon>Fungi</taxon>
        <taxon>Fungi incertae sedis</taxon>
        <taxon>Zoopagomycota</taxon>
        <taxon>Kickxellomycotina</taxon>
        <taxon>Kickxellomycetes</taxon>
        <taxon>Kickxellales</taxon>
        <taxon>Kickxellaceae</taxon>
        <taxon>Linderina</taxon>
    </lineage>
</organism>
<proteinExistence type="predicted"/>
<dbReference type="EMBL" id="JANBPW010003035">
    <property type="protein sequence ID" value="KAJ1938849.1"/>
    <property type="molecule type" value="Genomic_DNA"/>
</dbReference>